<feature type="compositionally biased region" description="Basic and acidic residues" evidence="4">
    <location>
        <begin position="303"/>
        <end position="314"/>
    </location>
</feature>
<evidence type="ECO:0000256" key="1">
    <source>
        <dbReference type="ARBA" id="ARBA00022723"/>
    </source>
</evidence>
<feature type="domain" description="Zinc finger PHD-type" evidence="5">
    <location>
        <begin position="322"/>
        <end position="365"/>
    </location>
</feature>
<dbReference type="Gene3D" id="2.30.30.1150">
    <property type="match status" value="1"/>
</dbReference>
<protein>
    <recommendedName>
        <fullName evidence="5">Zinc finger PHD-type domain-containing protein</fullName>
    </recommendedName>
</protein>
<dbReference type="EMBL" id="CAJFDH010000005">
    <property type="protein sequence ID" value="CAD5223665.1"/>
    <property type="molecule type" value="Genomic_DNA"/>
</dbReference>
<evidence type="ECO:0000313" key="6">
    <source>
        <dbReference type="EMBL" id="CAD5223665.1"/>
    </source>
</evidence>
<sequence>MMSLEDADELIHCNPQCALTFHFLNTFGALLDIQLGFEEFEDMIRPVDNGGPSERMINFQAYLIQPLMSVAMDKPTVAIASFMFIRSKLKKVYTYHDYRFLPFDLRIELLLETFELALKTIECSAKYSDAKWQRLGKDYNKVEYYYQVDMHNYMRIYTLHGKNMKRTWSLKVKSVQSLYNLICYLKKQKLISEDTPLDKLPSLPVRNLDEQVERLFMRCSYVKLITNPESAILTQIRVKRKKKQEDAKEFGKTVKFKDLPYGAGSRIGINENIISRKRKHESEVERNHKRRRLESNQSPKSSEGSENKSEEHDEMPQEIIEICAKCHEKGEEPLIRPCTSCSDLYHVTCAKRSLKKSKWKCRKCANKHLVKRLTIIYNKHLELEREREINNLLSNPEYRFGQRIAPEGPPEAKKGLVGDYVWNHSFDVPEPYWFRKHRMIRERQTEGICSPRWKQVDKVEDPFQTEFFDESEQVFDEQVEEEADAEDSENSFDEAEDISEEQESEEELCYGLEESNSDREIDERNSDYELEESELFSEDYDDEWFRRYRERYYRIVPDNDLEDEPVEYTADSDGRPYTKFIFKRDGTTLCYDAGVYYRFDKGTKLYFGRRNYEESDGDSDELSSEEEGNLDEKEDYKSTEHHMEVDLEGNDGDKRIENEADSEGKENEKPKEHH</sequence>
<dbReference type="SUPFAM" id="SSF57903">
    <property type="entry name" value="FYVE/PHD zinc finger"/>
    <property type="match status" value="1"/>
</dbReference>
<dbReference type="GO" id="GO:0008270">
    <property type="term" value="F:zinc ion binding"/>
    <property type="evidence" value="ECO:0007669"/>
    <property type="project" value="UniProtKB-KW"/>
</dbReference>
<dbReference type="Proteomes" id="UP000614601">
    <property type="component" value="Unassembled WGS sequence"/>
</dbReference>
<feature type="region of interest" description="Disordered" evidence="4">
    <location>
        <begin position="477"/>
        <end position="505"/>
    </location>
</feature>
<name>A0A811L3H9_9BILA</name>
<dbReference type="AlphaFoldDB" id="A0A811L3H9"/>
<feature type="region of interest" description="Disordered" evidence="4">
    <location>
        <begin position="278"/>
        <end position="314"/>
    </location>
</feature>
<feature type="compositionally biased region" description="Acidic residues" evidence="4">
    <location>
        <begin position="614"/>
        <end position="629"/>
    </location>
</feature>
<evidence type="ECO:0000313" key="7">
    <source>
        <dbReference type="Proteomes" id="UP000614601"/>
    </source>
</evidence>
<dbReference type="InterPro" id="IPR001965">
    <property type="entry name" value="Znf_PHD"/>
</dbReference>
<dbReference type="Proteomes" id="UP000783686">
    <property type="component" value="Unassembled WGS sequence"/>
</dbReference>
<dbReference type="EMBL" id="CAJFCW020000005">
    <property type="protein sequence ID" value="CAG9118419.1"/>
    <property type="molecule type" value="Genomic_DNA"/>
</dbReference>
<keyword evidence="1" id="KW-0479">Metal-binding</keyword>
<keyword evidence="3" id="KW-0862">Zinc</keyword>
<evidence type="ECO:0000256" key="4">
    <source>
        <dbReference type="SAM" id="MobiDB-lite"/>
    </source>
</evidence>
<feature type="compositionally biased region" description="Basic and acidic residues" evidence="4">
    <location>
        <begin position="630"/>
        <end position="674"/>
    </location>
</feature>
<accession>A0A811L3H9</accession>
<keyword evidence="2" id="KW-0863">Zinc-finger</keyword>
<dbReference type="InterPro" id="IPR011011">
    <property type="entry name" value="Znf_FYVE_PHD"/>
</dbReference>
<evidence type="ECO:0000259" key="5">
    <source>
        <dbReference type="SMART" id="SM00249"/>
    </source>
</evidence>
<dbReference type="SMART" id="SM00249">
    <property type="entry name" value="PHD"/>
    <property type="match status" value="1"/>
</dbReference>
<organism evidence="6 7">
    <name type="scientific">Bursaphelenchus okinawaensis</name>
    <dbReference type="NCBI Taxonomy" id="465554"/>
    <lineage>
        <taxon>Eukaryota</taxon>
        <taxon>Metazoa</taxon>
        <taxon>Ecdysozoa</taxon>
        <taxon>Nematoda</taxon>
        <taxon>Chromadorea</taxon>
        <taxon>Rhabditida</taxon>
        <taxon>Tylenchina</taxon>
        <taxon>Tylenchomorpha</taxon>
        <taxon>Aphelenchoidea</taxon>
        <taxon>Aphelenchoididae</taxon>
        <taxon>Bursaphelenchus</taxon>
    </lineage>
</organism>
<feature type="region of interest" description="Disordered" evidence="4">
    <location>
        <begin position="612"/>
        <end position="674"/>
    </location>
</feature>
<keyword evidence="7" id="KW-1185">Reference proteome</keyword>
<evidence type="ECO:0000256" key="3">
    <source>
        <dbReference type="ARBA" id="ARBA00022833"/>
    </source>
</evidence>
<proteinExistence type="predicted"/>
<gene>
    <name evidence="6" type="ORF">BOKJ2_LOCUS10435</name>
</gene>
<comment type="caution">
    <text evidence="6">The sequence shown here is derived from an EMBL/GenBank/DDBJ whole genome shotgun (WGS) entry which is preliminary data.</text>
</comment>
<evidence type="ECO:0000256" key="2">
    <source>
        <dbReference type="ARBA" id="ARBA00022771"/>
    </source>
</evidence>
<reference evidence="6" key="1">
    <citation type="submission" date="2020-09" db="EMBL/GenBank/DDBJ databases">
        <authorList>
            <person name="Kikuchi T."/>
        </authorList>
    </citation>
    <scope>NUCLEOTIDE SEQUENCE</scope>
    <source>
        <strain evidence="6">SH1</strain>
    </source>
</reference>